<name>A0A8H5LHN3_9AGAR</name>
<dbReference type="AlphaFoldDB" id="A0A8H5LHN3"/>
<sequence>MGTLSPSHRLDYSMSAPPVDTPPNESWWTPGKIVSLYSWGHLVPQIFANQLRTKKEGGKGLDIRPSTAVTSAHIKLSELDGTARRGEIDVDGNIVTKSRLVKREDESVNKSIDPGWTLLSKTLLRHSLFEETDGMYPKLDPTSKPLFTQSVTCRLRLRSPCCTRLLFIRRTRYSRSPRRIQYDGAGRSGDMIKDGWG</sequence>
<gene>
    <name evidence="3" type="ORF">D9758_012504</name>
</gene>
<feature type="region of interest" description="Disordered" evidence="1">
    <location>
        <begin position="1"/>
        <end position="24"/>
    </location>
</feature>
<dbReference type="Proteomes" id="UP000559256">
    <property type="component" value="Unassembled WGS sequence"/>
</dbReference>
<evidence type="ECO:0000313" key="3">
    <source>
        <dbReference type="EMBL" id="KAF5357473.1"/>
    </source>
</evidence>
<dbReference type="PANTHER" id="PTHR47259:SF2">
    <property type="entry name" value="URACIL-REGULATED PROTEIN 1"/>
    <property type="match status" value="1"/>
</dbReference>
<reference evidence="3 4" key="1">
    <citation type="journal article" date="2020" name="ISME J.">
        <title>Uncovering the hidden diversity of litter-decomposition mechanisms in mushroom-forming fungi.</title>
        <authorList>
            <person name="Floudas D."/>
            <person name="Bentzer J."/>
            <person name="Ahren D."/>
            <person name="Johansson T."/>
            <person name="Persson P."/>
            <person name="Tunlid A."/>
        </authorList>
    </citation>
    <scope>NUCLEOTIDE SEQUENCE [LARGE SCALE GENOMIC DNA]</scope>
    <source>
        <strain evidence="3 4">CBS 291.85</strain>
    </source>
</reference>
<protein>
    <recommendedName>
        <fullName evidence="2">GTP cyclohydrolase N-terminal domain-containing protein</fullName>
    </recommendedName>
</protein>
<organism evidence="3 4">
    <name type="scientific">Tetrapyrgos nigripes</name>
    <dbReference type="NCBI Taxonomy" id="182062"/>
    <lineage>
        <taxon>Eukaryota</taxon>
        <taxon>Fungi</taxon>
        <taxon>Dikarya</taxon>
        <taxon>Basidiomycota</taxon>
        <taxon>Agaricomycotina</taxon>
        <taxon>Agaricomycetes</taxon>
        <taxon>Agaricomycetidae</taxon>
        <taxon>Agaricales</taxon>
        <taxon>Marasmiineae</taxon>
        <taxon>Marasmiaceae</taxon>
        <taxon>Tetrapyrgos</taxon>
    </lineage>
</organism>
<keyword evidence="4" id="KW-1185">Reference proteome</keyword>
<accession>A0A8H5LHN3</accession>
<comment type="caution">
    <text evidence="3">The sequence shown here is derived from an EMBL/GenBank/DDBJ whole genome shotgun (WGS) entry which is preliminary data.</text>
</comment>
<evidence type="ECO:0000256" key="1">
    <source>
        <dbReference type="SAM" id="MobiDB-lite"/>
    </source>
</evidence>
<feature type="domain" description="GTP cyclohydrolase N-terminal" evidence="2">
    <location>
        <begin position="1"/>
        <end position="118"/>
    </location>
</feature>
<evidence type="ECO:0000259" key="2">
    <source>
        <dbReference type="Pfam" id="PF12471"/>
    </source>
</evidence>
<dbReference type="InterPro" id="IPR022163">
    <property type="entry name" value="GTP_CH_N"/>
</dbReference>
<evidence type="ECO:0000313" key="4">
    <source>
        <dbReference type="Proteomes" id="UP000559256"/>
    </source>
</evidence>
<proteinExistence type="predicted"/>
<dbReference type="OrthoDB" id="57939at2759"/>
<dbReference type="EMBL" id="JAACJM010000051">
    <property type="protein sequence ID" value="KAF5357473.1"/>
    <property type="molecule type" value="Genomic_DNA"/>
</dbReference>
<dbReference type="PANTHER" id="PTHR47259">
    <property type="match status" value="1"/>
</dbReference>
<dbReference type="Pfam" id="PF12471">
    <property type="entry name" value="GTP_CH_N"/>
    <property type="match status" value="1"/>
</dbReference>